<dbReference type="SUPFAM" id="SSF109854">
    <property type="entry name" value="DinB/YfiT-like putative metalloenzymes"/>
    <property type="match status" value="1"/>
</dbReference>
<dbReference type="Gene3D" id="1.20.120.450">
    <property type="entry name" value="dinb family like domain"/>
    <property type="match status" value="1"/>
</dbReference>
<evidence type="ECO:0000313" key="2">
    <source>
        <dbReference type="EMBL" id="TYP90821.1"/>
    </source>
</evidence>
<dbReference type="InterPro" id="IPR017517">
    <property type="entry name" value="Maleyloyr_isom"/>
</dbReference>
<dbReference type="NCBIfam" id="TIGR03086">
    <property type="entry name" value="TIGR03086 family metal-binding protein"/>
    <property type="match status" value="1"/>
</dbReference>
<sequence length="192" mass="20007">MDLGPTTAETARVVAGVRDDQLGDPAPCDGMPVAALLDHLAGLALAFRHGAEKTPFAGGPSADAANLPADWRTLLPERLAALAAAWRNPAAHEGVAEVADVRMPASAMALVALDEVLVHGWDLAVATGQPYRPDPAAVRACREFVGERADTSAEPDGLFGPVVPVRGDAPELDRLLGQTGRDPEWAAVSRRA</sequence>
<dbReference type="InterPro" id="IPR017520">
    <property type="entry name" value="CHP03086"/>
</dbReference>
<dbReference type="InterPro" id="IPR034660">
    <property type="entry name" value="DinB/YfiT-like"/>
</dbReference>
<dbReference type="Proteomes" id="UP000322499">
    <property type="component" value="Unassembled WGS sequence"/>
</dbReference>
<proteinExistence type="predicted"/>
<dbReference type="NCBIfam" id="TIGR03083">
    <property type="entry name" value="maleylpyruvate isomerase family mycothiol-dependent enzyme"/>
    <property type="match status" value="1"/>
</dbReference>
<dbReference type="RefSeq" id="WP_243737403.1">
    <property type="nucleotide sequence ID" value="NZ_VNHW01000001.1"/>
</dbReference>
<gene>
    <name evidence="2" type="ORF">BD833_101540</name>
</gene>
<protein>
    <submittedName>
        <fullName evidence="2">Uncharacterized protein (TIGR03086 family)</fullName>
    </submittedName>
</protein>
<dbReference type="AlphaFoldDB" id="A0A5S5D4F8"/>
<accession>A0A5S5D4F8</accession>
<keyword evidence="3" id="KW-1185">Reference proteome</keyword>
<dbReference type="GO" id="GO:0046872">
    <property type="term" value="F:metal ion binding"/>
    <property type="evidence" value="ECO:0007669"/>
    <property type="project" value="InterPro"/>
</dbReference>
<comment type="caution">
    <text evidence="2">The sequence shown here is derived from an EMBL/GenBank/DDBJ whole genome shotgun (WGS) entry which is preliminary data.</text>
</comment>
<reference evidence="2 3" key="1">
    <citation type="submission" date="2019-07" db="EMBL/GenBank/DDBJ databases">
        <title>Genomic Encyclopedia of Archaeal and Bacterial Type Strains, Phase II (KMG-II): from individual species to whole genera.</title>
        <authorList>
            <person name="Goeker M."/>
        </authorList>
    </citation>
    <scope>NUCLEOTIDE SEQUENCE [LARGE SCALE GENOMIC DNA]</scope>
    <source>
        <strain evidence="2 3">DSM 46842</strain>
    </source>
</reference>
<dbReference type="Pfam" id="PF11716">
    <property type="entry name" value="MDMPI_N"/>
    <property type="match status" value="1"/>
</dbReference>
<evidence type="ECO:0000313" key="3">
    <source>
        <dbReference type="Proteomes" id="UP000322499"/>
    </source>
</evidence>
<name>A0A5S5D4F8_9ACTN</name>
<organism evidence="2 3">
    <name type="scientific">Blastococcus xanthinilyticus</name>
    <dbReference type="NCBI Taxonomy" id="1564164"/>
    <lineage>
        <taxon>Bacteria</taxon>
        <taxon>Bacillati</taxon>
        <taxon>Actinomycetota</taxon>
        <taxon>Actinomycetes</taxon>
        <taxon>Geodermatophilales</taxon>
        <taxon>Geodermatophilaceae</taxon>
        <taxon>Blastococcus</taxon>
    </lineage>
</organism>
<feature type="domain" description="Mycothiol-dependent maleylpyruvate isomerase metal-binding" evidence="1">
    <location>
        <begin position="6"/>
        <end position="124"/>
    </location>
</feature>
<evidence type="ECO:0000259" key="1">
    <source>
        <dbReference type="Pfam" id="PF11716"/>
    </source>
</evidence>
<dbReference type="EMBL" id="VNHW01000001">
    <property type="protein sequence ID" value="TYP90821.1"/>
    <property type="molecule type" value="Genomic_DNA"/>
</dbReference>
<dbReference type="InterPro" id="IPR024344">
    <property type="entry name" value="MDMPI_metal-binding"/>
</dbReference>